<dbReference type="Proteomes" id="UP001148838">
    <property type="component" value="Unassembled WGS sequence"/>
</dbReference>
<evidence type="ECO:0000313" key="2">
    <source>
        <dbReference type="EMBL" id="KAJ4445866.1"/>
    </source>
</evidence>
<name>A0ABQ8TIA5_PERAM</name>
<evidence type="ECO:0000256" key="1">
    <source>
        <dbReference type="SAM" id="MobiDB-lite"/>
    </source>
</evidence>
<reference evidence="2 3" key="1">
    <citation type="journal article" date="2022" name="Allergy">
        <title>Genome assembly and annotation of Periplaneta americana reveal a comprehensive cockroach allergen profile.</title>
        <authorList>
            <person name="Wang L."/>
            <person name="Xiong Q."/>
            <person name="Saelim N."/>
            <person name="Wang L."/>
            <person name="Nong W."/>
            <person name="Wan A.T."/>
            <person name="Shi M."/>
            <person name="Liu X."/>
            <person name="Cao Q."/>
            <person name="Hui J.H.L."/>
            <person name="Sookrung N."/>
            <person name="Leung T.F."/>
            <person name="Tungtrongchitr A."/>
            <person name="Tsui S.K.W."/>
        </authorList>
    </citation>
    <scope>NUCLEOTIDE SEQUENCE [LARGE SCALE GENOMIC DNA]</scope>
    <source>
        <strain evidence="2">PWHHKU_190912</strain>
    </source>
</reference>
<dbReference type="EMBL" id="JAJSOF020000009">
    <property type="protein sequence ID" value="KAJ4445866.1"/>
    <property type="molecule type" value="Genomic_DNA"/>
</dbReference>
<protein>
    <submittedName>
        <fullName evidence="2">Uncharacterized protein</fullName>
    </submittedName>
</protein>
<sequence length="107" mass="11880">MAGLCEGGNEPPGSVKTKSITSVLRLLRGITVHYTPKKTGRSFHSCHEIPSLQVRTGVGQDDHRAFRRQLEDKRPVVENNLLSGRQYIANEPPLSDTSDSEGRVNFH</sequence>
<comment type="caution">
    <text evidence="2">The sequence shown here is derived from an EMBL/GenBank/DDBJ whole genome shotgun (WGS) entry which is preliminary data.</text>
</comment>
<evidence type="ECO:0000313" key="3">
    <source>
        <dbReference type="Proteomes" id="UP001148838"/>
    </source>
</evidence>
<keyword evidence="3" id="KW-1185">Reference proteome</keyword>
<organism evidence="2 3">
    <name type="scientific">Periplaneta americana</name>
    <name type="common">American cockroach</name>
    <name type="synonym">Blatta americana</name>
    <dbReference type="NCBI Taxonomy" id="6978"/>
    <lineage>
        <taxon>Eukaryota</taxon>
        <taxon>Metazoa</taxon>
        <taxon>Ecdysozoa</taxon>
        <taxon>Arthropoda</taxon>
        <taxon>Hexapoda</taxon>
        <taxon>Insecta</taxon>
        <taxon>Pterygota</taxon>
        <taxon>Neoptera</taxon>
        <taxon>Polyneoptera</taxon>
        <taxon>Dictyoptera</taxon>
        <taxon>Blattodea</taxon>
        <taxon>Blattoidea</taxon>
        <taxon>Blattidae</taxon>
        <taxon>Blattinae</taxon>
        <taxon>Periplaneta</taxon>
    </lineage>
</organism>
<feature type="region of interest" description="Disordered" evidence="1">
    <location>
        <begin position="88"/>
        <end position="107"/>
    </location>
</feature>
<accession>A0ABQ8TIA5</accession>
<proteinExistence type="predicted"/>
<gene>
    <name evidence="2" type="ORF">ANN_12551</name>
</gene>